<sequence>MNHSKSRPRNRAGFEIAIICALPLEVNAVLCSLDETWDDSRQYYGKSVGDPNDYDFGKVGDHPVVIAKLPGMGNVTSSSSAQSLKISFNSIRLALLVGICGAVPFRPDNKASEILLGDVIMSEVIVQLDFGRQYADRFNRKDTILDVHGRPNEEILALLNRWKTPILLKKFRAGTMDHLKTLMQASSQVEPFYPGPSQDKLFPPEYTHKHHWSCEICTKSGSECEEAKVSSCRDLHCDDNMLIARRRLGMAKSSFSSIDDYMPIPEIHFGCIGTSNSVIRSAQHRDYYAELENIIAFEMEGAGVWDKFNCLIIKGVCDYCDSHKSKDWQHYAAAVAACAAKEVLLQYVSPQNSPQTEYANGKLFDRVFKDSARRFTPQQLDSFKQGTSSKVIKLLKAIQNKQNRNQSLRNLQRIEGFLKVVRQLNTLVQDELCIPNIMCLVWGPIMMLFQVARDRDDLFDTLLSAYEKVGDEFPMLEDSKEVFKWNPSLVRVLAALISDFSELHEWIIKIYSVRGPKPVFRSLWNDFSDRLTHLLLRIRSHNTIIEDNIRVYLNSQGQPIDDAHEVREHNLRIEQDALQFERKETERQEKRFNKVCEWFASLDMESRHHSICHDRNCFPKIGEWILEEQKVKTWLSDDVTELPGSMYWVNGRPGIGKTYLASIVIEACKAKYFWTTVYFYCQGESNERDTAIEIIRSVLLQLIRQHPNLVPYCHERMTQSNTPVLSGLPTAESILKVFCEIIPHLYVVIDGIDECESREQRKQLFDTFSKSVLKYDGATTGRHRVLWFSQPQTEDIKKAFSTNEKCTLSLTARHNEKDIQKYCQLRARELLKFDFSPDTLKRVLEMISSRADGMFLFAKLVMNNLAKQPTRALFFEEITAARLPTKLNEAYSRILQRLKRDLGESQFRYTQLLLGWMVCSKRPLKWTEIQAAVSVDLEPWNGLEELDVGRRLNDGVEELCGSLVQVLKGNRVELVHSTARSFILEQNELVIAAAECDLTLRCLRYLTLNIFQPDIQDEQLRLYALRGDFAFQDYAISTWFMHIKSIVEKQPVVIEEGLVSPSYGLGLAKISHQLHRFLKFYEEGFPEEGIIDQAVWDCESFSQYEFYPYLVRIWNHICLQQADDVATRNNVSISLLKNTLARNRNLLESLTAEAGVELGKVYGDRLFRCPKVLCFYFHEGFTNGQARKDHVDCHDRPFHCLVENCVAGGMGFKSNNALEKHVKNFHPEKCDLGESFSTLTRSLSQTAAKFPCPNCHKSFVRRGILKDHMRSHTGEKPFECSQCTKAFSRRYDRNRHEKIHDKRR</sequence>
<organism evidence="8 9">
    <name type="scientific">Talaromyces proteolyticus</name>
    <dbReference type="NCBI Taxonomy" id="1131652"/>
    <lineage>
        <taxon>Eukaryota</taxon>
        <taxon>Fungi</taxon>
        <taxon>Dikarya</taxon>
        <taxon>Ascomycota</taxon>
        <taxon>Pezizomycotina</taxon>
        <taxon>Eurotiomycetes</taxon>
        <taxon>Eurotiomycetidae</taxon>
        <taxon>Eurotiales</taxon>
        <taxon>Trichocomaceae</taxon>
        <taxon>Talaromyces</taxon>
        <taxon>Talaromyces sect. Bacilispori</taxon>
    </lineage>
</organism>
<dbReference type="PANTHER" id="PTHR10039:SF14">
    <property type="entry name" value="NACHT DOMAIN-CONTAINING PROTEIN"/>
    <property type="match status" value="1"/>
</dbReference>
<reference evidence="8" key="1">
    <citation type="submission" date="2021-12" db="EMBL/GenBank/DDBJ databases">
        <title>Convergent genome expansion in fungi linked to evolution of root-endophyte symbiosis.</title>
        <authorList>
            <consortium name="DOE Joint Genome Institute"/>
            <person name="Ke Y.-H."/>
            <person name="Bonito G."/>
            <person name="Liao H.-L."/>
            <person name="Looney B."/>
            <person name="Rojas-Flechas A."/>
            <person name="Nash J."/>
            <person name="Hameed K."/>
            <person name="Schadt C."/>
            <person name="Martin F."/>
            <person name="Crous P.W."/>
            <person name="Miettinen O."/>
            <person name="Magnuson J.K."/>
            <person name="Labbe J."/>
            <person name="Jacobson D."/>
            <person name="Doktycz M.J."/>
            <person name="Veneault-Fourrey C."/>
            <person name="Kuo A."/>
            <person name="Mondo S."/>
            <person name="Calhoun S."/>
            <person name="Riley R."/>
            <person name="Ohm R."/>
            <person name="LaButti K."/>
            <person name="Andreopoulos B."/>
            <person name="Pangilinan J."/>
            <person name="Nolan M."/>
            <person name="Tritt A."/>
            <person name="Clum A."/>
            <person name="Lipzen A."/>
            <person name="Daum C."/>
            <person name="Barry K."/>
            <person name="Grigoriev I.V."/>
            <person name="Vilgalys R."/>
        </authorList>
    </citation>
    <scope>NUCLEOTIDE SEQUENCE</scope>
    <source>
        <strain evidence="8">PMI_201</strain>
    </source>
</reference>
<feature type="domain" description="C2H2-type" evidence="7">
    <location>
        <begin position="1250"/>
        <end position="1277"/>
    </location>
</feature>
<evidence type="ECO:0000256" key="5">
    <source>
        <dbReference type="PROSITE-ProRule" id="PRU00042"/>
    </source>
</evidence>
<keyword evidence="9" id="KW-1185">Reference proteome</keyword>
<dbReference type="Gene3D" id="3.30.160.60">
    <property type="entry name" value="Classic Zinc Finger"/>
    <property type="match status" value="2"/>
</dbReference>
<dbReference type="PANTHER" id="PTHR10039">
    <property type="entry name" value="AMELOGENIN"/>
    <property type="match status" value="1"/>
</dbReference>
<name>A0AAD4KDD7_9EURO</name>
<evidence type="ECO:0000256" key="1">
    <source>
        <dbReference type="ARBA" id="ARBA00022723"/>
    </source>
</evidence>
<dbReference type="Pfam" id="PF24883">
    <property type="entry name" value="NPHP3_N"/>
    <property type="match status" value="1"/>
</dbReference>
<proteinExistence type="predicted"/>
<dbReference type="InterPro" id="IPR013087">
    <property type="entry name" value="Znf_C2H2_type"/>
</dbReference>
<evidence type="ECO:0000256" key="3">
    <source>
        <dbReference type="ARBA" id="ARBA00022771"/>
    </source>
</evidence>
<dbReference type="Gene3D" id="3.40.50.1580">
    <property type="entry name" value="Nucleoside phosphorylase domain"/>
    <property type="match status" value="1"/>
</dbReference>
<evidence type="ECO:0000256" key="6">
    <source>
        <dbReference type="SAM" id="SignalP"/>
    </source>
</evidence>
<keyword evidence="6" id="KW-0732">Signal</keyword>
<evidence type="ECO:0000313" key="9">
    <source>
        <dbReference type="Proteomes" id="UP001201262"/>
    </source>
</evidence>
<keyword evidence="1" id="KW-0479">Metal-binding</keyword>
<dbReference type="PROSITE" id="PS50157">
    <property type="entry name" value="ZINC_FINGER_C2H2_2"/>
    <property type="match status" value="2"/>
</dbReference>
<dbReference type="GO" id="GO:0000981">
    <property type="term" value="F:DNA-binding transcription factor activity, RNA polymerase II-specific"/>
    <property type="evidence" value="ECO:0007669"/>
    <property type="project" value="UniProtKB-ARBA"/>
</dbReference>
<dbReference type="SUPFAM" id="SSF57667">
    <property type="entry name" value="beta-beta-alpha zinc fingers"/>
    <property type="match status" value="1"/>
</dbReference>
<feature type="chain" id="PRO_5041912679" evidence="6">
    <location>
        <begin position="29"/>
        <end position="1304"/>
    </location>
</feature>
<accession>A0AAD4KDD7</accession>
<dbReference type="GeneID" id="70249111"/>
<dbReference type="InterPro" id="IPR056884">
    <property type="entry name" value="NPHP3-like_N"/>
</dbReference>
<keyword evidence="4" id="KW-0862">Zinc</keyword>
<dbReference type="EMBL" id="JAJTJA010000016">
    <property type="protein sequence ID" value="KAH8689020.1"/>
    <property type="molecule type" value="Genomic_DNA"/>
</dbReference>
<dbReference type="RefSeq" id="XP_046065446.1">
    <property type="nucleotide sequence ID" value="XM_046218824.1"/>
</dbReference>
<feature type="domain" description="C2H2-type" evidence="7">
    <location>
        <begin position="1278"/>
        <end position="1304"/>
    </location>
</feature>
<dbReference type="InterPro" id="IPR027417">
    <property type="entry name" value="P-loop_NTPase"/>
</dbReference>
<dbReference type="PROSITE" id="PS00028">
    <property type="entry name" value="ZINC_FINGER_C2H2_1"/>
    <property type="match status" value="2"/>
</dbReference>
<evidence type="ECO:0000313" key="8">
    <source>
        <dbReference type="EMBL" id="KAH8689020.1"/>
    </source>
</evidence>
<dbReference type="GO" id="GO:0008270">
    <property type="term" value="F:zinc ion binding"/>
    <property type="evidence" value="ECO:0007669"/>
    <property type="project" value="UniProtKB-KW"/>
</dbReference>
<dbReference type="InterPro" id="IPR036236">
    <property type="entry name" value="Znf_C2H2_sf"/>
</dbReference>
<dbReference type="Proteomes" id="UP001201262">
    <property type="component" value="Unassembled WGS sequence"/>
</dbReference>
<gene>
    <name evidence="8" type="ORF">BGW36DRAFT_402068</name>
</gene>
<evidence type="ECO:0000259" key="7">
    <source>
        <dbReference type="PROSITE" id="PS50157"/>
    </source>
</evidence>
<dbReference type="InterPro" id="IPR054471">
    <property type="entry name" value="GPIID_WHD"/>
</dbReference>
<dbReference type="FunFam" id="3.30.160.60:FF:000072">
    <property type="entry name" value="zinc finger protein 143 isoform X1"/>
    <property type="match status" value="1"/>
</dbReference>
<dbReference type="SUPFAM" id="SSF52540">
    <property type="entry name" value="P-loop containing nucleoside triphosphate hydrolases"/>
    <property type="match status" value="1"/>
</dbReference>
<keyword evidence="2" id="KW-0677">Repeat</keyword>
<comment type="caution">
    <text evidence="8">The sequence shown here is derived from an EMBL/GenBank/DDBJ whole genome shotgun (WGS) entry which is preliminary data.</text>
</comment>
<dbReference type="GO" id="GO:0009116">
    <property type="term" value="P:nucleoside metabolic process"/>
    <property type="evidence" value="ECO:0007669"/>
    <property type="project" value="InterPro"/>
</dbReference>
<evidence type="ECO:0000256" key="4">
    <source>
        <dbReference type="ARBA" id="ARBA00022833"/>
    </source>
</evidence>
<dbReference type="Pfam" id="PF22939">
    <property type="entry name" value="WHD_GPIID"/>
    <property type="match status" value="1"/>
</dbReference>
<dbReference type="GO" id="GO:0003824">
    <property type="term" value="F:catalytic activity"/>
    <property type="evidence" value="ECO:0007669"/>
    <property type="project" value="InterPro"/>
</dbReference>
<dbReference type="Gene3D" id="3.40.50.300">
    <property type="entry name" value="P-loop containing nucleotide triphosphate hydrolases"/>
    <property type="match status" value="1"/>
</dbReference>
<dbReference type="SMART" id="SM00355">
    <property type="entry name" value="ZnF_C2H2"/>
    <property type="match status" value="3"/>
</dbReference>
<evidence type="ECO:0000256" key="2">
    <source>
        <dbReference type="ARBA" id="ARBA00022737"/>
    </source>
</evidence>
<dbReference type="SUPFAM" id="SSF53167">
    <property type="entry name" value="Purine and uridine phosphorylases"/>
    <property type="match status" value="1"/>
</dbReference>
<keyword evidence="3 5" id="KW-0863">Zinc-finger</keyword>
<feature type="signal peptide" evidence="6">
    <location>
        <begin position="1"/>
        <end position="28"/>
    </location>
</feature>
<protein>
    <submittedName>
        <fullName evidence="8">Zinc finger protein</fullName>
    </submittedName>
</protein>
<dbReference type="InterPro" id="IPR035994">
    <property type="entry name" value="Nucleoside_phosphorylase_sf"/>
</dbReference>
<dbReference type="GO" id="GO:0000978">
    <property type="term" value="F:RNA polymerase II cis-regulatory region sequence-specific DNA binding"/>
    <property type="evidence" value="ECO:0007669"/>
    <property type="project" value="UniProtKB-ARBA"/>
</dbReference>
<dbReference type="FunFam" id="3.30.160.60:FF:000110">
    <property type="entry name" value="Zinc finger protein-like"/>
    <property type="match status" value="1"/>
</dbReference>